<dbReference type="EMBL" id="JBHEZZ010000007">
    <property type="protein sequence ID" value="MFC1402562.1"/>
    <property type="molecule type" value="Genomic_DNA"/>
</dbReference>
<dbReference type="PANTHER" id="PTHR43711">
    <property type="entry name" value="TWO-COMPONENT HISTIDINE KINASE"/>
    <property type="match status" value="1"/>
</dbReference>
<evidence type="ECO:0000256" key="4">
    <source>
        <dbReference type="ARBA" id="ARBA00022553"/>
    </source>
</evidence>
<evidence type="ECO:0000256" key="5">
    <source>
        <dbReference type="ARBA" id="ARBA00022679"/>
    </source>
</evidence>
<evidence type="ECO:0000256" key="1">
    <source>
        <dbReference type="ARBA" id="ARBA00000085"/>
    </source>
</evidence>
<dbReference type="InterPro" id="IPR036890">
    <property type="entry name" value="HATPase_C_sf"/>
</dbReference>
<dbReference type="SUPFAM" id="SSF55874">
    <property type="entry name" value="ATPase domain of HSP90 chaperone/DNA topoisomerase II/histidine kinase"/>
    <property type="match status" value="1"/>
</dbReference>
<dbReference type="CDD" id="cd00082">
    <property type="entry name" value="HisKA"/>
    <property type="match status" value="1"/>
</dbReference>
<evidence type="ECO:0000259" key="9">
    <source>
        <dbReference type="PROSITE" id="PS50109"/>
    </source>
</evidence>
<gene>
    <name evidence="10" type="ORF">ACEZDJ_14845</name>
</gene>
<keyword evidence="11" id="KW-1185">Reference proteome</keyword>
<name>A0ABV6UM80_9ACTN</name>
<keyword evidence="7" id="KW-0902">Two-component regulatory system</keyword>
<dbReference type="PROSITE" id="PS50109">
    <property type="entry name" value="HIS_KIN"/>
    <property type="match status" value="1"/>
</dbReference>
<proteinExistence type="predicted"/>
<dbReference type="RefSeq" id="WP_232242104.1">
    <property type="nucleotide sequence ID" value="NZ_JBHEZZ010000007.1"/>
</dbReference>
<evidence type="ECO:0000256" key="6">
    <source>
        <dbReference type="ARBA" id="ARBA00022777"/>
    </source>
</evidence>
<feature type="transmembrane region" description="Helical" evidence="8">
    <location>
        <begin position="21"/>
        <end position="40"/>
    </location>
</feature>
<evidence type="ECO:0000256" key="7">
    <source>
        <dbReference type="ARBA" id="ARBA00023012"/>
    </source>
</evidence>
<dbReference type="EC" id="2.7.13.3" evidence="3"/>
<dbReference type="GO" id="GO:0016301">
    <property type="term" value="F:kinase activity"/>
    <property type="evidence" value="ECO:0007669"/>
    <property type="project" value="UniProtKB-KW"/>
</dbReference>
<evidence type="ECO:0000256" key="8">
    <source>
        <dbReference type="SAM" id="Phobius"/>
    </source>
</evidence>
<comment type="subcellular location">
    <subcellularLocation>
        <location evidence="2">Cell membrane</location>
    </subcellularLocation>
</comment>
<dbReference type="InterPro" id="IPR036097">
    <property type="entry name" value="HisK_dim/P_sf"/>
</dbReference>
<dbReference type="CDD" id="cd00075">
    <property type="entry name" value="HATPase"/>
    <property type="match status" value="1"/>
</dbReference>
<dbReference type="InterPro" id="IPR005467">
    <property type="entry name" value="His_kinase_dom"/>
</dbReference>
<organism evidence="10 11">
    <name type="scientific">Streptacidiphilus cavernicola</name>
    <dbReference type="NCBI Taxonomy" id="3342716"/>
    <lineage>
        <taxon>Bacteria</taxon>
        <taxon>Bacillati</taxon>
        <taxon>Actinomycetota</taxon>
        <taxon>Actinomycetes</taxon>
        <taxon>Kitasatosporales</taxon>
        <taxon>Streptomycetaceae</taxon>
        <taxon>Streptacidiphilus</taxon>
    </lineage>
</organism>
<protein>
    <recommendedName>
        <fullName evidence="3">histidine kinase</fullName>
        <ecNumber evidence="3">2.7.13.3</ecNumber>
    </recommendedName>
</protein>
<dbReference type="Proteomes" id="UP001592528">
    <property type="component" value="Unassembled WGS sequence"/>
</dbReference>
<dbReference type="Gene3D" id="1.10.287.130">
    <property type="match status" value="1"/>
</dbReference>
<dbReference type="InterPro" id="IPR050736">
    <property type="entry name" value="Sensor_HK_Regulatory"/>
</dbReference>
<dbReference type="PANTHER" id="PTHR43711:SF28">
    <property type="entry name" value="SENSOR HISTIDINE KINASE YXDK"/>
    <property type="match status" value="1"/>
</dbReference>
<keyword evidence="4" id="KW-0597">Phosphoprotein</keyword>
<dbReference type="Pfam" id="PF02518">
    <property type="entry name" value="HATPase_c"/>
    <property type="match status" value="1"/>
</dbReference>
<dbReference type="InterPro" id="IPR003661">
    <property type="entry name" value="HisK_dim/P_dom"/>
</dbReference>
<dbReference type="InterPro" id="IPR004358">
    <property type="entry name" value="Sig_transdc_His_kin-like_C"/>
</dbReference>
<dbReference type="Gene3D" id="3.30.565.10">
    <property type="entry name" value="Histidine kinase-like ATPase, C-terminal domain"/>
    <property type="match status" value="1"/>
</dbReference>
<keyword evidence="8" id="KW-1133">Transmembrane helix</keyword>
<dbReference type="SMART" id="SM00388">
    <property type="entry name" value="HisKA"/>
    <property type="match status" value="1"/>
</dbReference>
<keyword evidence="6 10" id="KW-0418">Kinase</keyword>
<dbReference type="PRINTS" id="PR00344">
    <property type="entry name" value="BCTRLSENSOR"/>
</dbReference>
<accession>A0ABV6UM80</accession>
<reference evidence="10 11" key="1">
    <citation type="submission" date="2024-09" db="EMBL/GenBank/DDBJ databases">
        <authorList>
            <person name="Lee S.D."/>
        </authorList>
    </citation>
    <scope>NUCLEOTIDE SEQUENCE [LARGE SCALE GENOMIC DNA]</scope>
    <source>
        <strain evidence="10 11">N1-5</strain>
    </source>
</reference>
<evidence type="ECO:0000313" key="10">
    <source>
        <dbReference type="EMBL" id="MFC1402562.1"/>
    </source>
</evidence>
<sequence length="423" mass="44577">MTADRPAVARLHRMRWSMTPLYAACSAACLIALVFIAAAIDTRSRAHSLDSEVAGHAEALSRAVWMDQGVLHLEPLSEDELAGASTVTAVIQRSGDSPVRVRWVRPSSGTALPAAAGLDALWAATVRTQTTYLATVAAADGRKLRWAAAPVWDADDIGAVVLTAIDPGPREQSHQELLRWLAAGCAALVLISAGTGHLLSGRSMRPALRALDQQEQFLAEAAHELRTPLATLRLVLEAGSAEPDRSAPATPEAVRLVDHMGRLVAGLLVRARIEAGSRELELTPLRLDQLVEQVVDELPDDGAEVTVRTEPTVVRGDPDLLAQAVRNLIENALRHGAAADRAASVQVDVAAGTVRVRDHGPGIAAAERERIFGERVAGRPGGTGIGLAIVRWVAELHGGTADATEAPGGGALLTLVIPEHIPS</sequence>
<dbReference type="InterPro" id="IPR003594">
    <property type="entry name" value="HATPase_dom"/>
</dbReference>
<evidence type="ECO:0000256" key="3">
    <source>
        <dbReference type="ARBA" id="ARBA00012438"/>
    </source>
</evidence>
<dbReference type="Pfam" id="PF00512">
    <property type="entry name" value="HisKA"/>
    <property type="match status" value="1"/>
</dbReference>
<dbReference type="SMART" id="SM00387">
    <property type="entry name" value="HATPase_c"/>
    <property type="match status" value="1"/>
</dbReference>
<comment type="caution">
    <text evidence="10">The sequence shown here is derived from an EMBL/GenBank/DDBJ whole genome shotgun (WGS) entry which is preliminary data.</text>
</comment>
<evidence type="ECO:0000313" key="11">
    <source>
        <dbReference type="Proteomes" id="UP001592528"/>
    </source>
</evidence>
<keyword evidence="8" id="KW-0812">Transmembrane</keyword>
<feature type="domain" description="Histidine kinase" evidence="9">
    <location>
        <begin position="220"/>
        <end position="421"/>
    </location>
</feature>
<dbReference type="SUPFAM" id="SSF47384">
    <property type="entry name" value="Homodimeric domain of signal transducing histidine kinase"/>
    <property type="match status" value="1"/>
</dbReference>
<evidence type="ECO:0000256" key="2">
    <source>
        <dbReference type="ARBA" id="ARBA00004236"/>
    </source>
</evidence>
<keyword evidence="5" id="KW-0808">Transferase</keyword>
<keyword evidence="8" id="KW-0472">Membrane</keyword>
<comment type="catalytic activity">
    <reaction evidence="1">
        <text>ATP + protein L-histidine = ADP + protein N-phospho-L-histidine.</text>
        <dbReference type="EC" id="2.7.13.3"/>
    </reaction>
</comment>